<dbReference type="OrthoDB" id="1099063at2759"/>
<name>A0A9Q3EZ76_9BASI</name>
<comment type="caution">
    <text evidence="2">The sequence shown here is derived from an EMBL/GenBank/DDBJ whole genome shotgun (WGS) entry which is preliminary data.</text>
</comment>
<dbReference type="AlphaFoldDB" id="A0A9Q3EZ76"/>
<proteinExistence type="predicted"/>
<evidence type="ECO:0008006" key="4">
    <source>
        <dbReference type="Google" id="ProtNLM"/>
    </source>
</evidence>
<evidence type="ECO:0000256" key="1">
    <source>
        <dbReference type="SAM" id="Phobius"/>
    </source>
</evidence>
<evidence type="ECO:0000313" key="3">
    <source>
        <dbReference type="Proteomes" id="UP000765509"/>
    </source>
</evidence>
<evidence type="ECO:0000313" key="2">
    <source>
        <dbReference type="EMBL" id="MBW0527840.1"/>
    </source>
</evidence>
<feature type="transmembrane region" description="Helical" evidence="1">
    <location>
        <begin position="427"/>
        <end position="455"/>
    </location>
</feature>
<keyword evidence="3" id="KW-1185">Reference proteome</keyword>
<protein>
    <recommendedName>
        <fullName evidence="4">GAG-pre-integrase domain-containing protein</fullName>
    </recommendedName>
</protein>
<reference evidence="2" key="1">
    <citation type="submission" date="2021-03" db="EMBL/GenBank/DDBJ databases">
        <title>Draft genome sequence of rust myrtle Austropuccinia psidii MF-1, a brazilian biotype.</title>
        <authorList>
            <person name="Quecine M.C."/>
            <person name="Pachon D.M.R."/>
            <person name="Bonatelli M.L."/>
            <person name="Correr F.H."/>
            <person name="Franceschini L.M."/>
            <person name="Leite T.F."/>
            <person name="Margarido G.R.A."/>
            <person name="Almeida C.A."/>
            <person name="Ferrarezi J.A."/>
            <person name="Labate C.A."/>
        </authorList>
    </citation>
    <scope>NUCLEOTIDE SEQUENCE</scope>
    <source>
        <strain evidence="2">MF-1</strain>
    </source>
</reference>
<keyword evidence="1" id="KW-0472">Membrane</keyword>
<keyword evidence="1" id="KW-1133">Transmembrane helix</keyword>
<dbReference type="EMBL" id="AVOT02033863">
    <property type="protein sequence ID" value="MBW0527840.1"/>
    <property type="molecule type" value="Genomic_DNA"/>
</dbReference>
<organism evidence="2 3">
    <name type="scientific">Austropuccinia psidii MF-1</name>
    <dbReference type="NCBI Taxonomy" id="1389203"/>
    <lineage>
        <taxon>Eukaryota</taxon>
        <taxon>Fungi</taxon>
        <taxon>Dikarya</taxon>
        <taxon>Basidiomycota</taxon>
        <taxon>Pucciniomycotina</taxon>
        <taxon>Pucciniomycetes</taxon>
        <taxon>Pucciniales</taxon>
        <taxon>Sphaerophragmiaceae</taxon>
        <taxon>Austropuccinia</taxon>
    </lineage>
</organism>
<keyword evidence="1" id="KW-0812">Transmembrane</keyword>
<dbReference type="Proteomes" id="UP000765509">
    <property type="component" value="Unassembled WGS sequence"/>
</dbReference>
<sequence>MSGSTCSKKAAANNTEPKPLSNEEVYSLLNSLRSEVSSLKSARNSDAAKMQSLQLALSSPPALSSYHQQSYISADNLPLLLENCSPQENRVISHFINAILPPDFTLCINVVPACATAKEFFNTIKVRCCPGNCFQKLQVVRDLLNSLVDNGASQHKPNSTIILSLHKTFAIFKKLGIDADKLEGLLAQAACHTPASLDQVAFDQLVMSTILAKGDKKPSSTFVGQVILNTSQRDNKHPQHASPFIYCISEPQERPAPSPCPCSPYFAKPIALVSKVHCPPEHLVDKFGGSCFHCRCTSHWQANCPHTKGVANPNPRLTLPGPFRGPCPSTPDHWFQPLSSPQYQREHVLQVKFVEHDAVDCVLIDTSESIHLSGFTCFLTNLRDVTPFHIFFPDSNSSITISQMTTLKIPVKHGFIIAQDVPFLTKILGTILSISGLCLFFNALLLSLLVCNVLITTTFLNDCWWIDIVSGEETSSPCMCEINLVSLPQSTNLSLREWHEQLGHACDKVVVSLKQHVPTFDIKSWQTFYFPVCAKLKSTHRIAKAHTDIPKEKPLDLLGPFEEDVKGFGTF</sequence>
<gene>
    <name evidence="2" type="ORF">O181_067555</name>
</gene>
<accession>A0A9Q3EZ76</accession>